<dbReference type="InterPro" id="IPR023095">
    <property type="entry name" value="Ade_MeTrfase_dom_2"/>
</dbReference>
<dbReference type="AlphaFoldDB" id="A7I710"/>
<gene>
    <name evidence="7" type="ordered locus">Mboo_1003</name>
</gene>
<dbReference type="eggNOG" id="arCOG03416">
    <property type="taxonomic scope" value="Archaea"/>
</dbReference>
<dbReference type="NCBIfam" id="TIGR00571">
    <property type="entry name" value="dam"/>
    <property type="match status" value="1"/>
</dbReference>
<dbReference type="Gene3D" id="1.10.1020.10">
    <property type="entry name" value="Adenine-specific Methyltransferase, Domain 2"/>
    <property type="match status" value="1"/>
</dbReference>
<protein>
    <recommendedName>
        <fullName evidence="2">site-specific DNA-methyltransferase (adenine-specific)</fullName>
        <ecNumber evidence="2">2.1.1.72</ecNumber>
    </recommendedName>
</protein>
<dbReference type="Proteomes" id="UP000002408">
    <property type="component" value="Chromosome"/>
</dbReference>
<dbReference type="RefSeq" id="WP_012106548.1">
    <property type="nucleotide sequence ID" value="NC_009712.1"/>
</dbReference>
<dbReference type="STRING" id="456442.Mboo_1003"/>
<evidence type="ECO:0000256" key="1">
    <source>
        <dbReference type="ARBA" id="ARBA00006594"/>
    </source>
</evidence>
<dbReference type="Gene3D" id="3.40.50.150">
    <property type="entry name" value="Vaccinia Virus protein VP39"/>
    <property type="match status" value="1"/>
</dbReference>
<dbReference type="GO" id="GO:0043565">
    <property type="term" value="F:sequence-specific DNA binding"/>
    <property type="evidence" value="ECO:0007669"/>
    <property type="project" value="TreeGrafter"/>
</dbReference>
<evidence type="ECO:0000256" key="2">
    <source>
        <dbReference type="ARBA" id="ARBA00011900"/>
    </source>
</evidence>
<dbReference type="PIRSF" id="PIRSF000398">
    <property type="entry name" value="M_m6A_EcoRV"/>
    <property type="match status" value="1"/>
</dbReference>
<dbReference type="GO" id="GO:0032259">
    <property type="term" value="P:methylation"/>
    <property type="evidence" value="ECO:0007669"/>
    <property type="project" value="UniProtKB-KW"/>
</dbReference>
<reference evidence="8" key="1">
    <citation type="journal article" date="2015" name="Microbiology">
        <title>Genome of Methanoregula boonei 6A8 reveals adaptations to oligotrophic peatland environments.</title>
        <authorList>
            <person name="Braeuer S."/>
            <person name="Cadillo-Quiroz H."/>
            <person name="Kyrpides N."/>
            <person name="Woyke T."/>
            <person name="Goodwin L."/>
            <person name="Detter C."/>
            <person name="Podell S."/>
            <person name="Yavitt J.B."/>
            <person name="Zinder S.H."/>
        </authorList>
    </citation>
    <scope>NUCLEOTIDE SEQUENCE [LARGE SCALE GENOMIC DNA]</scope>
    <source>
        <strain evidence="8">DSM 21154 / JCM 14090 / 6A8</strain>
    </source>
</reference>
<evidence type="ECO:0000313" key="7">
    <source>
        <dbReference type="EMBL" id="ABS55521.1"/>
    </source>
</evidence>
<comment type="similarity">
    <text evidence="1">Belongs to the N(4)/N(6)-methyltransferase family.</text>
</comment>
<dbReference type="InterPro" id="IPR012327">
    <property type="entry name" value="MeTrfase_D12"/>
</dbReference>
<dbReference type="PANTHER" id="PTHR30481:SF3">
    <property type="entry name" value="DNA ADENINE METHYLASE"/>
    <property type="match status" value="1"/>
</dbReference>
<keyword evidence="3 7" id="KW-0489">Methyltransferase</keyword>
<evidence type="ECO:0000256" key="5">
    <source>
        <dbReference type="ARBA" id="ARBA00022691"/>
    </source>
</evidence>
<accession>A7I710</accession>
<evidence type="ECO:0000313" key="8">
    <source>
        <dbReference type="Proteomes" id="UP000002408"/>
    </source>
</evidence>
<dbReference type="Pfam" id="PF02086">
    <property type="entry name" value="MethyltransfD12"/>
    <property type="match status" value="1"/>
</dbReference>
<dbReference type="InterPro" id="IPR002052">
    <property type="entry name" value="DNA_methylase_N6_adenine_CS"/>
</dbReference>
<dbReference type="GO" id="GO:0009307">
    <property type="term" value="P:DNA restriction-modification system"/>
    <property type="evidence" value="ECO:0007669"/>
    <property type="project" value="InterPro"/>
</dbReference>
<name>A7I710_METB6</name>
<dbReference type="HOGENOM" id="CLU_063430_0_0_2"/>
<dbReference type="PANTHER" id="PTHR30481">
    <property type="entry name" value="DNA ADENINE METHYLASE"/>
    <property type="match status" value="1"/>
</dbReference>
<dbReference type="GeneID" id="5411680"/>
<dbReference type="KEGG" id="mbn:Mboo_1003"/>
<organism evidence="7 8">
    <name type="scientific">Methanoregula boonei (strain DSM 21154 / JCM 14090 / 6A8)</name>
    <dbReference type="NCBI Taxonomy" id="456442"/>
    <lineage>
        <taxon>Archaea</taxon>
        <taxon>Methanobacteriati</taxon>
        <taxon>Methanobacteriota</taxon>
        <taxon>Stenosarchaea group</taxon>
        <taxon>Methanomicrobia</taxon>
        <taxon>Methanomicrobiales</taxon>
        <taxon>Methanoregulaceae</taxon>
        <taxon>Methanoregula</taxon>
    </lineage>
</organism>
<keyword evidence="4 7" id="KW-0808">Transferase</keyword>
<dbReference type="InterPro" id="IPR029063">
    <property type="entry name" value="SAM-dependent_MTases_sf"/>
</dbReference>
<proteinExistence type="inferred from homology"/>
<dbReference type="EMBL" id="CP000780">
    <property type="protein sequence ID" value="ABS55521.1"/>
    <property type="molecule type" value="Genomic_DNA"/>
</dbReference>
<dbReference type="PROSITE" id="PS00092">
    <property type="entry name" value="N6_MTASE"/>
    <property type="match status" value="1"/>
</dbReference>
<dbReference type="GO" id="GO:0006298">
    <property type="term" value="P:mismatch repair"/>
    <property type="evidence" value="ECO:0007669"/>
    <property type="project" value="TreeGrafter"/>
</dbReference>
<dbReference type="EC" id="2.1.1.72" evidence="2"/>
<dbReference type="GO" id="GO:0009007">
    <property type="term" value="F:site-specific DNA-methyltransferase (adenine-specific) activity"/>
    <property type="evidence" value="ECO:0007669"/>
    <property type="project" value="UniProtKB-EC"/>
</dbReference>
<evidence type="ECO:0000256" key="4">
    <source>
        <dbReference type="ARBA" id="ARBA00022679"/>
    </source>
</evidence>
<dbReference type="REBASE" id="15913">
    <property type="entry name" value="M.Mbo6A8ORF1003P"/>
</dbReference>
<evidence type="ECO:0000256" key="6">
    <source>
        <dbReference type="ARBA" id="ARBA00047942"/>
    </source>
</evidence>
<keyword evidence="8" id="KW-1185">Reference proteome</keyword>
<evidence type="ECO:0000256" key="3">
    <source>
        <dbReference type="ARBA" id="ARBA00022603"/>
    </source>
</evidence>
<dbReference type="PRINTS" id="PR00505">
    <property type="entry name" value="D12N6MTFRASE"/>
</dbReference>
<dbReference type="InterPro" id="IPR012263">
    <property type="entry name" value="M_m6A_EcoRV"/>
</dbReference>
<sequence length="309" mass="34664">MARHGKNGGVRPFLKWAGGKSQLLGDIARCLPPGAGNGGKITRYIEPFVGGGAVFFSLVPRCSFNESVICDINEELVLTYRVIRTSLPRLAGELAGIASAYRALSGPGQEAYYYEIRDAFNRERKSIDFTRYNERWIRRAAQIIFLNHTCYNGLFRVNQSGGFNVPFGRYRNPEISGYKNLEGAAALLSRTRILCGDFTRCRSMADDQTFVYLDPPYRPLNATSSFTSYSRGGFSENDQERLAAFFRDLDRKGAQVMLSNSDPASENPDDAFFDELYNGFTIRRVPARRLINCNGARRGTVSELLITNY</sequence>
<comment type="catalytic activity">
    <reaction evidence="6">
        <text>a 2'-deoxyadenosine in DNA + S-adenosyl-L-methionine = an N(6)-methyl-2'-deoxyadenosine in DNA + S-adenosyl-L-homocysteine + H(+)</text>
        <dbReference type="Rhea" id="RHEA:15197"/>
        <dbReference type="Rhea" id="RHEA-COMP:12418"/>
        <dbReference type="Rhea" id="RHEA-COMP:12419"/>
        <dbReference type="ChEBI" id="CHEBI:15378"/>
        <dbReference type="ChEBI" id="CHEBI:57856"/>
        <dbReference type="ChEBI" id="CHEBI:59789"/>
        <dbReference type="ChEBI" id="CHEBI:90615"/>
        <dbReference type="ChEBI" id="CHEBI:90616"/>
        <dbReference type="EC" id="2.1.1.72"/>
    </reaction>
</comment>
<dbReference type="GO" id="GO:1904047">
    <property type="term" value="F:S-adenosyl-L-methionine binding"/>
    <property type="evidence" value="ECO:0007669"/>
    <property type="project" value="TreeGrafter"/>
</dbReference>
<dbReference type="OrthoDB" id="372040at2157"/>
<dbReference type="SUPFAM" id="SSF53335">
    <property type="entry name" value="S-adenosyl-L-methionine-dependent methyltransferases"/>
    <property type="match status" value="1"/>
</dbReference>
<keyword evidence="5" id="KW-0949">S-adenosyl-L-methionine</keyword>